<dbReference type="EMBL" id="OMOI01000002">
    <property type="protein sequence ID" value="SPF79302.1"/>
    <property type="molecule type" value="Genomic_DNA"/>
</dbReference>
<evidence type="ECO:0000313" key="2">
    <source>
        <dbReference type="Proteomes" id="UP000244911"/>
    </source>
</evidence>
<protein>
    <submittedName>
        <fullName evidence="1">Uncharacterized protein</fullName>
    </submittedName>
</protein>
<sequence>MFGKRKTRTPAEELKEGKFRRLCNVYMHRETSRAIVVPMLYDGIYVEDEAGITLCETTPEISFGEIVRDHFKASRRGLISGLGARKKTDWPAFKTSGLRSVAQFEREYICVSVMGANEANIIVRLESDPVQWGLKITTHCNPLSVEVLGSELNKIRKHFLKWEKA</sequence>
<dbReference type="Proteomes" id="UP000244911">
    <property type="component" value="Unassembled WGS sequence"/>
</dbReference>
<keyword evidence="2" id="KW-1185">Reference proteome</keyword>
<name>A0A2R8ATA4_9RHOB</name>
<accession>A0A2R8ATA4</accession>
<organism evidence="1 2">
    <name type="scientific">Aliiroseovarius pelagivivens</name>
    <dbReference type="NCBI Taxonomy" id="1639690"/>
    <lineage>
        <taxon>Bacteria</taxon>
        <taxon>Pseudomonadati</taxon>
        <taxon>Pseudomonadota</taxon>
        <taxon>Alphaproteobacteria</taxon>
        <taxon>Rhodobacterales</taxon>
        <taxon>Paracoccaceae</taxon>
        <taxon>Aliiroseovarius</taxon>
    </lineage>
</organism>
<proteinExistence type="predicted"/>
<dbReference type="OrthoDB" id="9204567at2"/>
<reference evidence="1 2" key="1">
    <citation type="submission" date="2018-03" db="EMBL/GenBank/DDBJ databases">
        <authorList>
            <person name="Keele B.F."/>
        </authorList>
    </citation>
    <scope>NUCLEOTIDE SEQUENCE [LARGE SCALE GENOMIC DNA]</scope>
    <source>
        <strain evidence="1 2">CECT 8811</strain>
    </source>
</reference>
<dbReference type="RefSeq" id="WP_108858252.1">
    <property type="nucleotide sequence ID" value="NZ_OMOI01000002.1"/>
</dbReference>
<evidence type="ECO:0000313" key="1">
    <source>
        <dbReference type="EMBL" id="SPF79302.1"/>
    </source>
</evidence>
<dbReference type="AlphaFoldDB" id="A0A2R8ATA4"/>
<gene>
    <name evidence="1" type="ORF">ALP8811_03242</name>
</gene>